<organism evidence="2 3">
    <name type="scientific">Cephalotrichum gorgonifer</name>
    <dbReference type="NCBI Taxonomy" id="2041049"/>
    <lineage>
        <taxon>Eukaryota</taxon>
        <taxon>Fungi</taxon>
        <taxon>Dikarya</taxon>
        <taxon>Ascomycota</taxon>
        <taxon>Pezizomycotina</taxon>
        <taxon>Sordariomycetes</taxon>
        <taxon>Hypocreomycetidae</taxon>
        <taxon>Microascales</taxon>
        <taxon>Microascaceae</taxon>
        <taxon>Cephalotrichum</taxon>
    </lineage>
</organism>
<reference evidence="2" key="1">
    <citation type="submission" date="2018-03" db="EMBL/GenBank/DDBJ databases">
        <authorList>
            <person name="Guldener U."/>
        </authorList>
    </citation>
    <scope>NUCLEOTIDE SEQUENCE</scope>
</reference>
<comment type="caution">
    <text evidence="2">The sequence shown here is derived from an EMBL/GenBank/DDBJ whole genome shotgun (WGS) entry which is preliminary data.</text>
</comment>
<name>A0AAE8MU23_9PEZI</name>
<gene>
    <name evidence="2" type="ORF">DNG_03327</name>
</gene>
<proteinExistence type="predicted"/>
<dbReference type="EMBL" id="ONZQ02000004">
    <property type="protein sequence ID" value="SPO00578.1"/>
    <property type="molecule type" value="Genomic_DNA"/>
</dbReference>
<feature type="compositionally biased region" description="Acidic residues" evidence="1">
    <location>
        <begin position="44"/>
        <end position="57"/>
    </location>
</feature>
<accession>A0AAE8MU23</accession>
<sequence>MDQIDNFRSDFFLWITPGGISAAKHRTGITEDEEQKEMDRQLGDEDPDNVNPEEGEG</sequence>
<keyword evidence="3" id="KW-1185">Reference proteome</keyword>
<feature type="region of interest" description="Disordered" evidence="1">
    <location>
        <begin position="23"/>
        <end position="57"/>
    </location>
</feature>
<protein>
    <submittedName>
        <fullName evidence="2">Uncharacterized protein</fullName>
    </submittedName>
</protein>
<evidence type="ECO:0000313" key="3">
    <source>
        <dbReference type="Proteomes" id="UP001187682"/>
    </source>
</evidence>
<evidence type="ECO:0000256" key="1">
    <source>
        <dbReference type="SAM" id="MobiDB-lite"/>
    </source>
</evidence>
<dbReference type="Proteomes" id="UP001187682">
    <property type="component" value="Unassembled WGS sequence"/>
</dbReference>
<evidence type="ECO:0000313" key="2">
    <source>
        <dbReference type="EMBL" id="SPO00578.1"/>
    </source>
</evidence>
<dbReference type="AlphaFoldDB" id="A0AAE8MU23"/>